<reference evidence="4 5" key="1">
    <citation type="journal article" date="2015" name="Int. J. Syst. Evol. Microbiol.">
        <title>Youhaiella tibetensis gen. nov., sp. nov., isolated from subsurface sediment.</title>
        <authorList>
            <person name="Wang Y.X."/>
            <person name="Huang F.Q."/>
            <person name="Nogi Y."/>
            <person name="Pang S.J."/>
            <person name="Wang P.K."/>
            <person name="Lv J."/>
        </authorList>
    </citation>
    <scope>NUCLEOTIDE SEQUENCE [LARGE SCALE GENOMIC DNA]</scope>
    <source>
        <strain evidence="5">fig4</strain>
    </source>
</reference>
<dbReference type="PROSITE" id="PS50977">
    <property type="entry name" value="HTH_TETR_2"/>
    <property type="match status" value="1"/>
</dbReference>
<dbReference type="AlphaFoldDB" id="A0A5B9DPT0"/>
<dbReference type="Proteomes" id="UP000321062">
    <property type="component" value="Chromosome"/>
</dbReference>
<protein>
    <submittedName>
        <fullName evidence="4">TetR/AcrR family transcriptional regulator</fullName>
    </submittedName>
</protein>
<proteinExistence type="predicted"/>
<dbReference type="PANTHER" id="PTHR47506:SF1">
    <property type="entry name" value="HTH-TYPE TRANSCRIPTIONAL REGULATOR YJDC"/>
    <property type="match status" value="1"/>
</dbReference>
<keyword evidence="1" id="KW-0805">Transcription regulation</keyword>
<dbReference type="SUPFAM" id="SSF46689">
    <property type="entry name" value="Homeodomain-like"/>
    <property type="match status" value="1"/>
</dbReference>
<sequence length="189" mass="20828">MARPRTVTDQAILDGALEVANRRGPANVTFASVSAVVGLSPATLVQRFGTKEALLRAALERAWDLLDEATAREDERQPVTPDGAVALVTALWPEGQGDEAYAEGLLLLYEDMRDPVLRARGVRWRAALMQALGRRLASDPARQDELGRLMASQWQGAQIWWAFEREGRGREAVAAELRTWLKALAVDKP</sequence>
<dbReference type="InterPro" id="IPR009057">
    <property type="entry name" value="Homeodomain-like_sf"/>
</dbReference>
<evidence type="ECO:0000256" key="3">
    <source>
        <dbReference type="ARBA" id="ARBA00023163"/>
    </source>
</evidence>
<dbReference type="Pfam" id="PF00440">
    <property type="entry name" value="TetR_N"/>
    <property type="match status" value="1"/>
</dbReference>
<dbReference type="EMBL" id="CP041690">
    <property type="protein sequence ID" value="QEE21173.1"/>
    <property type="molecule type" value="Genomic_DNA"/>
</dbReference>
<organism evidence="4 5">
    <name type="scientific">Paradevosia tibetensis</name>
    <dbReference type="NCBI Taxonomy" id="1447062"/>
    <lineage>
        <taxon>Bacteria</taxon>
        <taxon>Pseudomonadati</taxon>
        <taxon>Pseudomonadota</taxon>
        <taxon>Alphaproteobacteria</taxon>
        <taxon>Hyphomicrobiales</taxon>
        <taxon>Devosiaceae</taxon>
        <taxon>Paradevosia</taxon>
    </lineage>
</organism>
<dbReference type="InterPro" id="IPR001647">
    <property type="entry name" value="HTH_TetR"/>
</dbReference>
<dbReference type="PANTHER" id="PTHR47506">
    <property type="entry name" value="TRANSCRIPTIONAL REGULATORY PROTEIN"/>
    <property type="match status" value="1"/>
</dbReference>
<evidence type="ECO:0000256" key="1">
    <source>
        <dbReference type="ARBA" id="ARBA00023015"/>
    </source>
</evidence>
<keyword evidence="5" id="KW-1185">Reference proteome</keyword>
<gene>
    <name evidence="4" type="ORF">FNA67_13740</name>
</gene>
<name>A0A5B9DPT0_9HYPH</name>
<evidence type="ECO:0000313" key="4">
    <source>
        <dbReference type="EMBL" id="QEE21173.1"/>
    </source>
</evidence>
<accession>A0A5B9DPT0</accession>
<dbReference type="KEGG" id="yti:FNA67_13740"/>
<dbReference type="Gene3D" id="1.10.357.10">
    <property type="entry name" value="Tetracycline Repressor, domain 2"/>
    <property type="match status" value="1"/>
</dbReference>
<keyword evidence="2" id="KW-0238">DNA-binding</keyword>
<dbReference type="GO" id="GO:0003677">
    <property type="term" value="F:DNA binding"/>
    <property type="evidence" value="ECO:0007669"/>
    <property type="project" value="UniProtKB-UniRule"/>
</dbReference>
<evidence type="ECO:0000256" key="2">
    <source>
        <dbReference type="ARBA" id="ARBA00023125"/>
    </source>
</evidence>
<evidence type="ECO:0000313" key="5">
    <source>
        <dbReference type="Proteomes" id="UP000321062"/>
    </source>
</evidence>
<keyword evidence="3" id="KW-0804">Transcription</keyword>
<dbReference type="RefSeq" id="WP_147656373.1">
    <property type="nucleotide sequence ID" value="NZ_BMFM01000001.1"/>
</dbReference>
<dbReference type="OrthoDB" id="6973663at2"/>